<keyword evidence="4 8" id="KW-0812">Transmembrane</keyword>
<name>A0ABP7QL59_9ACTN</name>
<feature type="domain" description="VTT" evidence="9">
    <location>
        <begin position="47"/>
        <end position="174"/>
    </location>
</feature>
<evidence type="ECO:0000256" key="7">
    <source>
        <dbReference type="SAM" id="MobiDB-lite"/>
    </source>
</evidence>
<proteinExistence type="inferred from homology"/>
<evidence type="ECO:0000256" key="2">
    <source>
        <dbReference type="ARBA" id="ARBA00010792"/>
    </source>
</evidence>
<protein>
    <submittedName>
        <fullName evidence="10">DedA family protein</fullName>
    </submittedName>
</protein>
<feature type="compositionally biased region" description="Gly residues" evidence="7">
    <location>
        <begin position="246"/>
        <end position="260"/>
    </location>
</feature>
<feature type="transmembrane region" description="Helical" evidence="8">
    <location>
        <begin position="189"/>
        <end position="211"/>
    </location>
</feature>
<dbReference type="PANTHER" id="PTHR42709:SF6">
    <property type="entry name" value="UNDECAPRENYL PHOSPHATE TRANSPORTER A"/>
    <property type="match status" value="1"/>
</dbReference>
<feature type="region of interest" description="Disordered" evidence="7">
    <location>
        <begin position="216"/>
        <end position="289"/>
    </location>
</feature>
<organism evidence="10 11">
    <name type="scientific">Streptomyces marokkonensis</name>
    <dbReference type="NCBI Taxonomy" id="324855"/>
    <lineage>
        <taxon>Bacteria</taxon>
        <taxon>Bacillati</taxon>
        <taxon>Actinomycetota</taxon>
        <taxon>Actinomycetes</taxon>
        <taxon>Kitasatosporales</taxon>
        <taxon>Streptomycetaceae</taxon>
        <taxon>Streptomyces</taxon>
    </lineage>
</organism>
<evidence type="ECO:0000256" key="6">
    <source>
        <dbReference type="ARBA" id="ARBA00023136"/>
    </source>
</evidence>
<gene>
    <name evidence="10" type="ORF">GCM10022384_35680</name>
</gene>
<keyword evidence="5 8" id="KW-1133">Transmembrane helix</keyword>
<evidence type="ECO:0000256" key="3">
    <source>
        <dbReference type="ARBA" id="ARBA00022475"/>
    </source>
</evidence>
<evidence type="ECO:0000256" key="1">
    <source>
        <dbReference type="ARBA" id="ARBA00004651"/>
    </source>
</evidence>
<keyword evidence="3" id="KW-1003">Cell membrane</keyword>
<evidence type="ECO:0000313" key="10">
    <source>
        <dbReference type="EMBL" id="GAA3983930.1"/>
    </source>
</evidence>
<keyword evidence="11" id="KW-1185">Reference proteome</keyword>
<dbReference type="InterPro" id="IPR032816">
    <property type="entry name" value="VTT_dom"/>
</dbReference>
<feature type="transmembrane region" description="Helical" evidence="8">
    <location>
        <begin position="153"/>
        <end position="177"/>
    </location>
</feature>
<comment type="subcellular location">
    <subcellularLocation>
        <location evidence="1">Cell membrane</location>
        <topology evidence="1">Multi-pass membrane protein</topology>
    </subcellularLocation>
</comment>
<reference evidence="11" key="1">
    <citation type="journal article" date="2019" name="Int. J. Syst. Evol. Microbiol.">
        <title>The Global Catalogue of Microorganisms (GCM) 10K type strain sequencing project: providing services to taxonomists for standard genome sequencing and annotation.</title>
        <authorList>
            <consortium name="The Broad Institute Genomics Platform"/>
            <consortium name="The Broad Institute Genome Sequencing Center for Infectious Disease"/>
            <person name="Wu L."/>
            <person name="Ma J."/>
        </authorList>
    </citation>
    <scope>NUCLEOTIDE SEQUENCE [LARGE SCALE GENOMIC DNA]</scope>
    <source>
        <strain evidence="11">JCM 17027</strain>
    </source>
</reference>
<dbReference type="Pfam" id="PF09335">
    <property type="entry name" value="VTT_dom"/>
    <property type="match status" value="1"/>
</dbReference>
<evidence type="ECO:0000259" key="9">
    <source>
        <dbReference type="Pfam" id="PF09335"/>
    </source>
</evidence>
<dbReference type="EMBL" id="BAABCQ010000064">
    <property type="protein sequence ID" value="GAA3983930.1"/>
    <property type="molecule type" value="Genomic_DNA"/>
</dbReference>
<evidence type="ECO:0000256" key="4">
    <source>
        <dbReference type="ARBA" id="ARBA00022692"/>
    </source>
</evidence>
<dbReference type="PANTHER" id="PTHR42709">
    <property type="entry name" value="ALKALINE PHOSPHATASE LIKE PROTEIN"/>
    <property type="match status" value="1"/>
</dbReference>
<evidence type="ECO:0000256" key="5">
    <source>
        <dbReference type="ARBA" id="ARBA00022989"/>
    </source>
</evidence>
<comment type="caution">
    <text evidence="10">The sequence shown here is derived from an EMBL/GenBank/DDBJ whole genome shotgun (WGS) entry which is preliminary data.</text>
</comment>
<keyword evidence="6 8" id="KW-0472">Membrane</keyword>
<evidence type="ECO:0000256" key="8">
    <source>
        <dbReference type="SAM" id="Phobius"/>
    </source>
</evidence>
<feature type="transmembrane region" description="Helical" evidence="8">
    <location>
        <begin position="128"/>
        <end position="146"/>
    </location>
</feature>
<accession>A0ABP7QL59</accession>
<dbReference type="InterPro" id="IPR051311">
    <property type="entry name" value="DedA_domain"/>
</dbReference>
<dbReference type="Proteomes" id="UP001500034">
    <property type="component" value="Unassembled WGS sequence"/>
</dbReference>
<comment type="similarity">
    <text evidence="2">Belongs to the DedA family.</text>
</comment>
<feature type="transmembrane region" description="Helical" evidence="8">
    <location>
        <begin position="67"/>
        <end position="88"/>
    </location>
</feature>
<sequence>MVDMTAIAAQTAAESGAAPQWINDLMDALGAPGAGLAIALENLFPPLPSEVILPLAGFAASSGRMNLIAVLLWTTAGSVIGALALYGVGALLGRDRTVAIAGKLPLVKVSDIEKTEAWFRKHGTKAVFFGRMIPIFRSLISVPAGVERMRLPVFLALTTLGSAIWNTVFVLAGYALGDNWSEVSGIASTYSKVILAIAALALLVFIAMRLLRPGAGHRRRGDGRDRGQGIRPPSDDDDRPSNTTGTGTGYGTGAGAGSPDGGFSERDSPRAGTPEGSAPRPARRARARR</sequence>
<evidence type="ECO:0000313" key="11">
    <source>
        <dbReference type="Proteomes" id="UP001500034"/>
    </source>
</evidence>